<evidence type="ECO:0000256" key="2">
    <source>
        <dbReference type="ARBA" id="ARBA00010617"/>
    </source>
</evidence>
<reference evidence="9 12" key="2">
    <citation type="submission" date="2020-08" db="EMBL/GenBank/DDBJ databases">
        <title>Genomic Encyclopedia of Type Strains, Phase III (KMG-III): the genomes of soil and plant-associated and newly described type strains.</title>
        <authorList>
            <person name="Whitman W."/>
        </authorList>
    </citation>
    <scope>NUCLEOTIDE SEQUENCE [LARGE SCALE GENOMIC DNA]</scope>
    <source>
        <strain evidence="9 12">CECT 3146</strain>
    </source>
</reference>
<dbReference type="GO" id="GO:0004601">
    <property type="term" value="F:peroxidase activity"/>
    <property type="evidence" value="ECO:0007669"/>
    <property type="project" value="UniProtKB-KW"/>
</dbReference>
<gene>
    <name evidence="10" type="ORF">CP982_06240</name>
    <name evidence="9" type="ORF">FHS40_000703</name>
</gene>
<evidence type="ECO:0000256" key="5">
    <source>
        <dbReference type="ARBA" id="ARBA00023002"/>
    </source>
</evidence>
<evidence type="ECO:0000256" key="6">
    <source>
        <dbReference type="ARBA" id="ARBA00023004"/>
    </source>
</evidence>
<dbReference type="InterPro" id="IPR002401">
    <property type="entry name" value="Cyt_P450_E_grp-I"/>
</dbReference>
<dbReference type="EMBL" id="JACHJD010000001">
    <property type="protein sequence ID" value="MBB5101650.1"/>
    <property type="molecule type" value="Genomic_DNA"/>
</dbReference>
<dbReference type="GO" id="GO:0016125">
    <property type="term" value="P:sterol metabolic process"/>
    <property type="evidence" value="ECO:0007669"/>
    <property type="project" value="TreeGrafter"/>
</dbReference>
<sequence length="416" mass="45924">MFDHTLPLLLQGYAWLPDLSRRRGPGPVRTRLLGKPAVALRGPAAVGFFYDEDHVRRRAALPEPVLSTLFGQGAVHTLDGAGHRTRKALFVELLKDAPGVAALADHVAREWERSREEWSRASEVTLFDEVSVLITRAVRVWAGIPLAEPPDDEARRTARDLVAMVDGFATAGPRQLRARRARRRQERRLARLVEDVRSADTGEAAAAAEAGRPPSAVHAVAAHRDADGEPLDPRTAAVELLNIIRPTVAVTWYTVFGAHALHRNPELRAPLAKEDEGYARAFAHEVRRFYPFAPFVAGLAPQDVEWHGEPIAEGSLVLLDLYGQNHDPDLWQAPYTFDPERFTGREPGRDELVPQGGGEAATGHRCPGEDVTLAVLSTLLPRLARLEYRVPDQDLRIPLRRMPTGPRSGFVITDVG</sequence>
<comment type="similarity">
    <text evidence="2">Belongs to the cytochrome P450 family.</text>
</comment>
<comment type="cofactor">
    <cofactor evidence="1 8">
        <name>heme</name>
        <dbReference type="ChEBI" id="CHEBI:30413"/>
    </cofactor>
</comment>
<dbReference type="RefSeq" id="WP_150509560.1">
    <property type="nucleotide sequence ID" value="NZ_BMSQ01000003.1"/>
</dbReference>
<reference evidence="10 11" key="1">
    <citation type="submission" date="2017-09" db="EMBL/GenBank/DDBJ databases">
        <authorList>
            <person name="Lee N."/>
            <person name="Cho B.-K."/>
        </authorList>
    </citation>
    <scope>NUCLEOTIDE SEQUENCE [LARGE SCALE GENOMIC DNA]</scope>
    <source>
        <strain evidence="10 11">ATCC 27465</strain>
    </source>
</reference>
<keyword evidence="4 8" id="KW-0479">Metal-binding</keyword>
<dbReference type="Proteomes" id="UP000549009">
    <property type="component" value="Unassembled WGS sequence"/>
</dbReference>
<keyword evidence="6 8" id="KW-0408">Iron</keyword>
<dbReference type="KEGG" id="sspb:CP982_06240"/>
<dbReference type="InterPro" id="IPR036396">
    <property type="entry name" value="Cyt_P450_sf"/>
</dbReference>
<dbReference type="Proteomes" id="UP000326505">
    <property type="component" value="Chromosome"/>
</dbReference>
<proteinExistence type="inferred from homology"/>
<feature type="binding site" description="axial binding residue" evidence="8">
    <location>
        <position position="366"/>
    </location>
    <ligand>
        <name>heme</name>
        <dbReference type="ChEBI" id="CHEBI:30413"/>
    </ligand>
    <ligandPart>
        <name>Fe</name>
        <dbReference type="ChEBI" id="CHEBI:18248"/>
    </ligandPart>
</feature>
<dbReference type="Gene3D" id="1.10.630.10">
    <property type="entry name" value="Cytochrome P450"/>
    <property type="match status" value="1"/>
</dbReference>
<dbReference type="PANTHER" id="PTHR24286">
    <property type="entry name" value="CYTOCHROME P450 26"/>
    <property type="match status" value="1"/>
</dbReference>
<organism evidence="10 11">
    <name type="scientific">Streptomyces spectabilis</name>
    <dbReference type="NCBI Taxonomy" id="68270"/>
    <lineage>
        <taxon>Bacteria</taxon>
        <taxon>Bacillati</taxon>
        <taxon>Actinomycetota</taxon>
        <taxon>Actinomycetes</taxon>
        <taxon>Kitasatosporales</taxon>
        <taxon>Streptomycetaceae</taxon>
        <taxon>Streptomyces</taxon>
    </lineage>
</organism>
<dbReference type="OrthoDB" id="9764248at2"/>
<protein>
    <submittedName>
        <fullName evidence="10">Cytochrome P450</fullName>
    </submittedName>
    <submittedName>
        <fullName evidence="9">Fatty-acid peroxygenase</fullName>
        <ecNumber evidence="9">1.11.2.4</ecNumber>
    </submittedName>
</protein>
<keyword evidence="9" id="KW-0575">Peroxidase</keyword>
<keyword evidence="12" id="KW-1185">Reference proteome</keyword>
<dbReference type="PANTHER" id="PTHR24286:SF24">
    <property type="entry name" value="LANOSTEROL 14-ALPHA DEMETHYLASE"/>
    <property type="match status" value="1"/>
</dbReference>
<dbReference type="Pfam" id="PF00067">
    <property type="entry name" value="p450"/>
    <property type="match status" value="1"/>
</dbReference>
<dbReference type="GO" id="GO:0016705">
    <property type="term" value="F:oxidoreductase activity, acting on paired donors, with incorporation or reduction of molecular oxygen"/>
    <property type="evidence" value="ECO:0007669"/>
    <property type="project" value="InterPro"/>
</dbReference>
<evidence type="ECO:0000313" key="9">
    <source>
        <dbReference type="EMBL" id="MBB5101650.1"/>
    </source>
</evidence>
<dbReference type="EMBL" id="CP023690">
    <property type="protein sequence ID" value="QEV58356.1"/>
    <property type="molecule type" value="Genomic_DNA"/>
</dbReference>
<keyword evidence="3 8" id="KW-0349">Heme</keyword>
<evidence type="ECO:0000256" key="8">
    <source>
        <dbReference type="PIRSR" id="PIRSR602401-1"/>
    </source>
</evidence>
<evidence type="ECO:0000256" key="4">
    <source>
        <dbReference type="ARBA" id="ARBA00022723"/>
    </source>
</evidence>
<evidence type="ECO:0000256" key="3">
    <source>
        <dbReference type="ARBA" id="ARBA00022617"/>
    </source>
</evidence>
<dbReference type="AlphaFoldDB" id="A0A5P2X713"/>
<dbReference type="GO" id="GO:0020037">
    <property type="term" value="F:heme binding"/>
    <property type="evidence" value="ECO:0007669"/>
    <property type="project" value="InterPro"/>
</dbReference>
<name>A0A5P2X713_STRST</name>
<keyword evidence="5 9" id="KW-0560">Oxidoreductase</keyword>
<dbReference type="GO" id="GO:0005506">
    <property type="term" value="F:iron ion binding"/>
    <property type="evidence" value="ECO:0007669"/>
    <property type="project" value="InterPro"/>
</dbReference>
<evidence type="ECO:0000313" key="10">
    <source>
        <dbReference type="EMBL" id="QEV58356.1"/>
    </source>
</evidence>
<dbReference type="CDD" id="cd11067">
    <property type="entry name" value="CYP152"/>
    <property type="match status" value="1"/>
</dbReference>
<accession>A0A5P2X713</accession>
<keyword evidence="7" id="KW-0503">Monooxygenase</keyword>
<evidence type="ECO:0000313" key="11">
    <source>
        <dbReference type="Proteomes" id="UP000326505"/>
    </source>
</evidence>
<evidence type="ECO:0000313" key="12">
    <source>
        <dbReference type="Proteomes" id="UP000549009"/>
    </source>
</evidence>
<dbReference type="PRINTS" id="PR00463">
    <property type="entry name" value="EP450I"/>
</dbReference>
<evidence type="ECO:0000256" key="7">
    <source>
        <dbReference type="ARBA" id="ARBA00023033"/>
    </source>
</evidence>
<dbReference type="SUPFAM" id="SSF48264">
    <property type="entry name" value="Cytochrome P450"/>
    <property type="match status" value="1"/>
</dbReference>
<dbReference type="InterPro" id="IPR001128">
    <property type="entry name" value="Cyt_P450"/>
</dbReference>
<dbReference type="GO" id="GO:0004497">
    <property type="term" value="F:monooxygenase activity"/>
    <property type="evidence" value="ECO:0007669"/>
    <property type="project" value="UniProtKB-KW"/>
</dbReference>
<dbReference type="EC" id="1.11.2.4" evidence="9"/>
<evidence type="ECO:0000256" key="1">
    <source>
        <dbReference type="ARBA" id="ARBA00001971"/>
    </source>
</evidence>